<dbReference type="Pfam" id="PF01133">
    <property type="entry name" value="ER"/>
    <property type="match status" value="1"/>
</dbReference>
<evidence type="ECO:0000313" key="3">
    <source>
        <dbReference type="EMBL" id="KAL1512344.1"/>
    </source>
</evidence>
<feature type="transmembrane region" description="Helical" evidence="2">
    <location>
        <begin position="12"/>
        <end position="33"/>
    </location>
</feature>
<gene>
    <name evidence="3" type="ORF">AB1Y20_005604</name>
</gene>
<dbReference type="SUPFAM" id="SSF143875">
    <property type="entry name" value="ERH-like"/>
    <property type="match status" value="1"/>
</dbReference>
<dbReference type="Gene3D" id="3.30.2260.10">
    <property type="entry name" value="Enhancer of rudimentary"/>
    <property type="match status" value="1"/>
</dbReference>
<accession>A0AB34J4S2</accession>
<dbReference type="Proteomes" id="UP001515480">
    <property type="component" value="Unassembled WGS sequence"/>
</dbReference>
<reference evidence="3 4" key="1">
    <citation type="journal article" date="2024" name="Science">
        <title>Giant polyketide synthase enzymes in the biosynthesis of giant marine polyether toxins.</title>
        <authorList>
            <person name="Fallon T.R."/>
            <person name="Shende V.V."/>
            <person name="Wierzbicki I.H."/>
            <person name="Pendleton A.L."/>
            <person name="Watervoot N.F."/>
            <person name="Auber R.P."/>
            <person name="Gonzalez D.J."/>
            <person name="Wisecaver J.H."/>
            <person name="Moore B.S."/>
        </authorList>
    </citation>
    <scope>NUCLEOTIDE SEQUENCE [LARGE SCALE GENOMIC DNA]</scope>
    <source>
        <strain evidence="3 4">12B1</strain>
    </source>
</reference>
<dbReference type="PANTHER" id="PTHR12373:SF0">
    <property type="entry name" value="ENHANCER OF RUDIMENTARY HOMOLOG"/>
    <property type="match status" value="1"/>
</dbReference>
<evidence type="ECO:0000313" key="4">
    <source>
        <dbReference type="Proteomes" id="UP001515480"/>
    </source>
</evidence>
<dbReference type="AlphaFoldDB" id="A0AB34J4S2"/>
<keyword evidence="4" id="KW-1185">Reference proteome</keyword>
<evidence type="ECO:0000256" key="2">
    <source>
        <dbReference type="SAM" id="Phobius"/>
    </source>
</evidence>
<evidence type="ECO:0000256" key="1">
    <source>
        <dbReference type="ARBA" id="ARBA00007491"/>
    </source>
</evidence>
<dbReference type="InterPro" id="IPR000781">
    <property type="entry name" value="ERH"/>
</dbReference>
<dbReference type="EMBL" id="JBGBPQ010000013">
    <property type="protein sequence ID" value="KAL1512344.1"/>
    <property type="molecule type" value="Genomic_DNA"/>
</dbReference>
<dbReference type="PANTHER" id="PTHR12373">
    <property type="entry name" value="ENHANCER OF RUDIMENTARY ERH"/>
    <property type="match status" value="1"/>
</dbReference>
<dbReference type="InterPro" id="IPR035912">
    <property type="entry name" value="EHR_sf"/>
</dbReference>
<name>A0AB34J4S2_PRYPA</name>
<keyword evidence="2" id="KW-0812">Transmembrane</keyword>
<comment type="similarity">
    <text evidence="1">Belongs to the E(R) family.</text>
</comment>
<proteinExistence type="inferred from homology"/>
<keyword evidence="2" id="KW-1133">Transmembrane helix</keyword>
<organism evidence="3 4">
    <name type="scientific">Prymnesium parvum</name>
    <name type="common">Toxic golden alga</name>
    <dbReference type="NCBI Taxonomy" id="97485"/>
    <lineage>
        <taxon>Eukaryota</taxon>
        <taxon>Haptista</taxon>
        <taxon>Haptophyta</taxon>
        <taxon>Prymnesiophyceae</taxon>
        <taxon>Prymnesiales</taxon>
        <taxon>Prymnesiaceae</taxon>
        <taxon>Prymnesium</taxon>
    </lineage>
</organism>
<keyword evidence="2" id="KW-0472">Membrane</keyword>
<protein>
    <recommendedName>
        <fullName evidence="5">Enhancer of rudimentary homolog</fullName>
    </recommendedName>
</protein>
<evidence type="ECO:0008006" key="5">
    <source>
        <dbReference type="Google" id="ProtNLM"/>
    </source>
</evidence>
<sequence length="125" mass="14080">MPGHCYHLPGMVLVRSLSILAAAMVAGHAILLIQYGRDESSRTFLDFASVALAADGICAVYEKGLKALNPNVRHITYDIADIYHYVDQLADLACLVYDAARKAYVQRDKDWIKRRIYERLHEQAS</sequence>
<comment type="caution">
    <text evidence="3">The sequence shown here is derived from an EMBL/GenBank/DDBJ whole genome shotgun (WGS) entry which is preliminary data.</text>
</comment>